<dbReference type="OrthoDB" id="6500128at2759"/>
<reference evidence="6 7" key="1">
    <citation type="submission" date="2019-03" db="EMBL/GenBank/DDBJ databases">
        <title>Single cell metagenomics reveals metabolic interactions within the superorganism composed of flagellate Streblomastix strix and complex community of Bacteroidetes bacteria on its surface.</title>
        <authorList>
            <person name="Treitli S.C."/>
            <person name="Kolisko M."/>
            <person name="Husnik F."/>
            <person name="Keeling P."/>
            <person name="Hampl V."/>
        </authorList>
    </citation>
    <scope>NUCLEOTIDE SEQUENCE [LARGE SCALE GENOMIC DNA]</scope>
    <source>
        <strain evidence="6">ST1C</strain>
    </source>
</reference>
<dbReference type="PANTHER" id="PTHR24223:SF456">
    <property type="entry name" value="MULTIDRUG RESISTANCE-ASSOCIATED PROTEIN LETHAL(2)03659"/>
    <property type="match status" value="1"/>
</dbReference>
<evidence type="ECO:0000256" key="4">
    <source>
        <dbReference type="ARBA" id="ARBA00022840"/>
    </source>
</evidence>
<accession>A0A5J4UTJ3</accession>
<proteinExistence type="inferred from homology"/>
<keyword evidence="4" id="KW-0067">ATP-binding</keyword>
<evidence type="ECO:0000313" key="7">
    <source>
        <dbReference type="Proteomes" id="UP000324800"/>
    </source>
</evidence>
<evidence type="ECO:0000256" key="3">
    <source>
        <dbReference type="ARBA" id="ARBA00022741"/>
    </source>
</evidence>
<gene>
    <name evidence="6" type="ORF">EZS28_030785</name>
</gene>
<comment type="caution">
    <text evidence="6">The sequence shown here is derived from an EMBL/GenBank/DDBJ whole genome shotgun (WGS) entry which is preliminary data.</text>
</comment>
<dbReference type="InterPro" id="IPR050173">
    <property type="entry name" value="ABC_transporter_C-like"/>
</dbReference>
<organism evidence="6 7">
    <name type="scientific">Streblomastix strix</name>
    <dbReference type="NCBI Taxonomy" id="222440"/>
    <lineage>
        <taxon>Eukaryota</taxon>
        <taxon>Metamonada</taxon>
        <taxon>Preaxostyla</taxon>
        <taxon>Oxymonadida</taxon>
        <taxon>Streblomastigidae</taxon>
        <taxon>Streblomastix</taxon>
    </lineage>
</organism>
<comment type="similarity">
    <text evidence="2">Belongs to the ABC transporter superfamily. ABCC family. Conjugate transporter (TC 3.A.1.208) subfamily.</text>
</comment>
<dbReference type="Proteomes" id="UP000324800">
    <property type="component" value="Unassembled WGS sequence"/>
</dbReference>
<evidence type="ECO:0000313" key="6">
    <source>
        <dbReference type="EMBL" id="KAA6373687.1"/>
    </source>
</evidence>
<dbReference type="GO" id="GO:0042626">
    <property type="term" value="F:ATPase-coupled transmembrane transporter activity"/>
    <property type="evidence" value="ECO:0007669"/>
    <property type="project" value="TreeGrafter"/>
</dbReference>
<feature type="domain" description="ABC transporter" evidence="5">
    <location>
        <begin position="5"/>
        <end position="98"/>
    </location>
</feature>
<dbReference type="InterPro" id="IPR027417">
    <property type="entry name" value="P-loop_NTPase"/>
</dbReference>
<dbReference type="GO" id="GO:0005524">
    <property type="term" value="F:ATP binding"/>
    <property type="evidence" value="ECO:0007669"/>
    <property type="project" value="UniProtKB-KW"/>
</dbReference>
<comment type="subcellular location">
    <subcellularLocation>
        <location evidence="1">Membrane</location>
        <topology evidence="1">Multi-pass membrane protein</topology>
    </subcellularLocation>
</comment>
<dbReference type="GO" id="GO:0016020">
    <property type="term" value="C:membrane"/>
    <property type="evidence" value="ECO:0007669"/>
    <property type="project" value="UniProtKB-SubCell"/>
</dbReference>
<dbReference type="EMBL" id="SNRW01012539">
    <property type="protein sequence ID" value="KAA6373687.1"/>
    <property type="molecule type" value="Genomic_DNA"/>
</dbReference>
<dbReference type="SUPFAM" id="SSF52540">
    <property type="entry name" value="P-loop containing nucleoside triphosphate hydrolases"/>
    <property type="match status" value="1"/>
</dbReference>
<dbReference type="InterPro" id="IPR003439">
    <property type="entry name" value="ABC_transporter-like_ATP-bd"/>
</dbReference>
<keyword evidence="3" id="KW-0547">Nucleotide-binding</keyword>
<evidence type="ECO:0000259" key="5">
    <source>
        <dbReference type="Pfam" id="PF00005"/>
    </source>
</evidence>
<evidence type="ECO:0000256" key="1">
    <source>
        <dbReference type="ARBA" id="ARBA00004141"/>
    </source>
</evidence>
<dbReference type="AlphaFoldDB" id="A0A5J4UTJ3"/>
<protein>
    <submittedName>
        <fullName evidence="6">Putative Multidrug resistance-associated protein</fullName>
    </submittedName>
</protein>
<dbReference type="Gene3D" id="3.40.50.300">
    <property type="entry name" value="P-loop containing nucleotide triphosphate hydrolases"/>
    <property type="match status" value="1"/>
</dbReference>
<dbReference type="FunFam" id="3.40.50.300:FF:003492">
    <property type="entry name" value="AGAP012735-PA"/>
    <property type="match status" value="1"/>
</dbReference>
<name>A0A5J4UTJ3_9EUKA</name>
<dbReference type="GO" id="GO:0016887">
    <property type="term" value="F:ATP hydrolysis activity"/>
    <property type="evidence" value="ECO:0007669"/>
    <property type="project" value="InterPro"/>
</dbReference>
<dbReference type="Pfam" id="PF00005">
    <property type="entry name" value="ABC_tran"/>
    <property type="match status" value="1"/>
</dbReference>
<sequence length="199" mass="22137">MGVTTLRSNIATTPQDPTLFEGSLRFNLDPMSKREEKDLWVALQQVGMYDYVKSLPSGLDSNVATDGANLSVGQRQLLCLARALLKKCKIILMDEATASVDFETDTKIQKVTRECFQDCTVITVAHRLSTIADADMVVVMDQGRVVECGKPQDLLFQNGSHLQQMALSAGEKHLRQLQSISLGNIYEVKEDEREGEKDE</sequence>
<evidence type="ECO:0000256" key="2">
    <source>
        <dbReference type="ARBA" id="ARBA00009726"/>
    </source>
</evidence>
<dbReference type="PANTHER" id="PTHR24223">
    <property type="entry name" value="ATP-BINDING CASSETTE SUB-FAMILY C"/>
    <property type="match status" value="1"/>
</dbReference>